<dbReference type="RefSeq" id="WP_284641507.1">
    <property type="nucleotide sequence ID" value="NZ_JASNVU010000001.1"/>
</dbReference>
<reference evidence="2" key="1">
    <citation type="submission" date="2023-05" db="EMBL/GenBank/DDBJ databases">
        <title>Metabolic capabilities are highly conserved among human nasal-associated Corynebacterium species in pangenomic analyses.</title>
        <authorList>
            <person name="Tran T.H."/>
            <person name="Roberts A.Q."/>
            <person name="Escapa I.F."/>
            <person name="Gao W."/>
            <person name="Conlan S."/>
            <person name="Kong H."/>
            <person name="Segre J.A."/>
            <person name="Kelly M.S."/>
            <person name="Lemon K.P."/>
        </authorList>
    </citation>
    <scope>NUCLEOTIDE SEQUENCE</scope>
    <source>
        <strain evidence="2">KPL2618</strain>
    </source>
</reference>
<organism evidence="2 3">
    <name type="scientific">Corynebacterium accolens</name>
    <dbReference type="NCBI Taxonomy" id="38284"/>
    <lineage>
        <taxon>Bacteria</taxon>
        <taxon>Bacillati</taxon>
        <taxon>Actinomycetota</taxon>
        <taxon>Actinomycetes</taxon>
        <taxon>Mycobacteriales</taxon>
        <taxon>Corynebacteriaceae</taxon>
        <taxon>Corynebacterium</taxon>
    </lineage>
</organism>
<comment type="caution">
    <text evidence="2">The sequence shown here is derived from an EMBL/GenBank/DDBJ whole genome shotgun (WGS) entry which is preliminary data.</text>
</comment>
<name>A0AAP4BX33_9CORY</name>
<protein>
    <recommendedName>
        <fullName evidence="1">N-acetylmuramoyl-L-alanine amidase domain-containing protein</fullName>
    </recommendedName>
</protein>
<dbReference type="Pfam" id="PF01510">
    <property type="entry name" value="Amidase_2"/>
    <property type="match status" value="1"/>
</dbReference>
<feature type="domain" description="N-acetylmuramoyl-L-alanine amidase" evidence="1">
    <location>
        <begin position="29"/>
        <end position="170"/>
    </location>
</feature>
<dbReference type="GO" id="GO:0008745">
    <property type="term" value="F:N-acetylmuramoyl-L-alanine amidase activity"/>
    <property type="evidence" value="ECO:0007669"/>
    <property type="project" value="InterPro"/>
</dbReference>
<dbReference type="InterPro" id="IPR036505">
    <property type="entry name" value="Amidase/PGRP_sf"/>
</dbReference>
<dbReference type="Proteomes" id="UP001230317">
    <property type="component" value="Unassembled WGS sequence"/>
</dbReference>
<proteinExistence type="predicted"/>
<dbReference type="EMBL" id="JASNVU010000001">
    <property type="protein sequence ID" value="MDK4334019.1"/>
    <property type="molecule type" value="Genomic_DNA"/>
</dbReference>
<sequence>MTTFINNDPIDTDWSQRFGFGNPRSTNGLQGICIHTTENDLGAPAEGVANYQINTETGSYHVLVDNTTNDNINSIRENTDDWVTWSAGWTGNQIALHLSFVARAAMSRQQWLSAERMLNEGADACAYWVRKYNFPVEKIDAAGLRAGKRGFFGHADVSAAWREVNHTDPGANFPWDVFLQKVRDRLTPKPKEHKPMSDPKVDTIHHELTHRFQSRYRDRNGKQATFRDTAIGYALENDAKLTRLMDDELPEIKNTLQTILNKIGSEK</sequence>
<gene>
    <name evidence="2" type="ORF">QPX58_01100</name>
</gene>
<evidence type="ECO:0000313" key="2">
    <source>
        <dbReference type="EMBL" id="MDK4334019.1"/>
    </source>
</evidence>
<dbReference type="GO" id="GO:0009253">
    <property type="term" value="P:peptidoglycan catabolic process"/>
    <property type="evidence" value="ECO:0007669"/>
    <property type="project" value="InterPro"/>
</dbReference>
<dbReference type="InterPro" id="IPR002502">
    <property type="entry name" value="Amidase_domain"/>
</dbReference>
<dbReference type="AlphaFoldDB" id="A0AAP4BX33"/>
<dbReference type="Gene3D" id="3.40.80.10">
    <property type="entry name" value="Peptidoglycan recognition protein-like"/>
    <property type="match status" value="1"/>
</dbReference>
<accession>A0AAP4BX33</accession>
<evidence type="ECO:0000313" key="3">
    <source>
        <dbReference type="Proteomes" id="UP001230317"/>
    </source>
</evidence>
<evidence type="ECO:0000259" key="1">
    <source>
        <dbReference type="Pfam" id="PF01510"/>
    </source>
</evidence>
<dbReference type="SUPFAM" id="SSF55846">
    <property type="entry name" value="N-acetylmuramoyl-L-alanine amidase-like"/>
    <property type="match status" value="1"/>
</dbReference>